<sequence>MKSSTYFSFGQF</sequence>
<accession>A0A0E9PZX6</accession>
<dbReference type="EMBL" id="GBXM01099164">
    <property type="protein sequence ID" value="JAH09413.1"/>
    <property type="molecule type" value="Transcribed_RNA"/>
</dbReference>
<reference evidence="1" key="1">
    <citation type="submission" date="2014-11" db="EMBL/GenBank/DDBJ databases">
        <authorList>
            <person name="Amaro Gonzalez C."/>
        </authorList>
    </citation>
    <scope>NUCLEOTIDE SEQUENCE</scope>
</reference>
<protein>
    <submittedName>
        <fullName evidence="1">Uncharacterized protein</fullName>
    </submittedName>
</protein>
<name>A0A0E9PZX6_ANGAN</name>
<proteinExistence type="predicted"/>
<reference evidence="1" key="2">
    <citation type="journal article" date="2015" name="Fish Shellfish Immunol.">
        <title>Early steps in the European eel (Anguilla anguilla)-Vibrio vulnificus interaction in the gills: Role of the RtxA13 toxin.</title>
        <authorList>
            <person name="Callol A."/>
            <person name="Pajuelo D."/>
            <person name="Ebbesson L."/>
            <person name="Teles M."/>
            <person name="MacKenzie S."/>
            <person name="Amaro C."/>
        </authorList>
    </citation>
    <scope>NUCLEOTIDE SEQUENCE</scope>
</reference>
<evidence type="ECO:0000313" key="1">
    <source>
        <dbReference type="EMBL" id="JAH09413.1"/>
    </source>
</evidence>
<organism evidence="1">
    <name type="scientific">Anguilla anguilla</name>
    <name type="common">European freshwater eel</name>
    <name type="synonym">Muraena anguilla</name>
    <dbReference type="NCBI Taxonomy" id="7936"/>
    <lineage>
        <taxon>Eukaryota</taxon>
        <taxon>Metazoa</taxon>
        <taxon>Chordata</taxon>
        <taxon>Craniata</taxon>
        <taxon>Vertebrata</taxon>
        <taxon>Euteleostomi</taxon>
        <taxon>Actinopterygii</taxon>
        <taxon>Neopterygii</taxon>
        <taxon>Teleostei</taxon>
        <taxon>Anguilliformes</taxon>
        <taxon>Anguillidae</taxon>
        <taxon>Anguilla</taxon>
    </lineage>
</organism>